<reference evidence="1" key="1">
    <citation type="journal article" date="2018" name="Genome Biol.">
        <title>SKESA: strategic k-mer extension for scrupulous assemblies.</title>
        <authorList>
            <person name="Souvorov A."/>
            <person name="Agarwala R."/>
            <person name="Lipman D.J."/>
        </authorList>
    </citation>
    <scope>NUCLEOTIDE SEQUENCE</scope>
    <source>
        <strain evidence="1">YDC697-2</strain>
    </source>
</reference>
<name>A0A8H9NXA8_9ENTR</name>
<sequence>MEHPFAASEISGSHSHVAQSARPLVVLFFILSVSADSSANGALFEQSSFRVEEKT</sequence>
<organism evidence="1">
    <name type="scientific">Citrobacter farmeri</name>
    <dbReference type="NCBI Taxonomy" id="67824"/>
    <lineage>
        <taxon>Bacteria</taxon>
        <taxon>Pseudomonadati</taxon>
        <taxon>Pseudomonadota</taxon>
        <taxon>Gammaproteobacteria</taxon>
        <taxon>Enterobacterales</taxon>
        <taxon>Enterobacteriaceae</taxon>
        <taxon>Citrobacter</taxon>
    </lineage>
</organism>
<dbReference type="AlphaFoldDB" id="A0A8H9NXA8"/>
<reference evidence="1" key="2">
    <citation type="submission" date="2020-11" db="EMBL/GenBank/DDBJ databases">
        <authorList>
            <consortium name="NCBI Pathogen Detection Project"/>
        </authorList>
    </citation>
    <scope>NUCLEOTIDE SEQUENCE</scope>
    <source>
        <strain evidence="1">YDC697-2</strain>
    </source>
</reference>
<evidence type="ECO:0000313" key="1">
    <source>
        <dbReference type="EMBL" id="HAT1587234.1"/>
    </source>
</evidence>
<dbReference type="RefSeq" id="WP_156970473.1">
    <property type="nucleotide sequence ID" value="NZ_BQHD01000008.1"/>
</dbReference>
<proteinExistence type="predicted"/>
<dbReference type="Proteomes" id="UP000864563">
    <property type="component" value="Unassembled WGS sequence"/>
</dbReference>
<comment type="caution">
    <text evidence="1">The sequence shown here is derived from an EMBL/GenBank/DDBJ whole genome shotgun (WGS) entry which is preliminary data.</text>
</comment>
<accession>A0A8H9NXA8</accession>
<gene>
    <name evidence="1" type="ORF">I8Y00_003612</name>
</gene>
<protein>
    <submittedName>
        <fullName evidence="1">Uncharacterized protein</fullName>
    </submittedName>
</protein>
<dbReference type="GeneID" id="92974751"/>
<dbReference type="EMBL" id="DACSDU010000016">
    <property type="protein sequence ID" value="HAT1587234.1"/>
    <property type="molecule type" value="Genomic_DNA"/>
</dbReference>